<dbReference type="AlphaFoldDB" id="A0A914VRN9"/>
<evidence type="ECO:0000313" key="13">
    <source>
        <dbReference type="Proteomes" id="UP000887566"/>
    </source>
</evidence>
<dbReference type="Proteomes" id="UP000887566">
    <property type="component" value="Unplaced"/>
</dbReference>
<keyword evidence="10 12" id="KW-0472">Membrane</keyword>
<keyword evidence="8 12" id="KW-1133">Transmembrane helix</keyword>
<evidence type="ECO:0000256" key="6">
    <source>
        <dbReference type="ARBA" id="ARBA00022868"/>
    </source>
</evidence>
<name>A0A914VRN9_9BILA</name>
<evidence type="ECO:0000256" key="7">
    <source>
        <dbReference type="ARBA" id="ARBA00022949"/>
    </source>
</evidence>
<keyword evidence="7" id="KW-0965">Cell junction</keyword>
<keyword evidence="9" id="KW-0406">Ion transport</keyword>
<sequence length="130" mass="14979">MLETALGYLKSWGKRYDDDGIDRLHSFVTSNVLIGLAVLVSWKTFGGKPLECMFPVKFPGSWEQDLSDWMNTVVTPTALTMFAVMISWRMAERPIDCIFPKRLTSSWEERKREAPKRSVGTLRRQICLPH</sequence>
<dbReference type="InterPro" id="IPR000990">
    <property type="entry name" value="Innexin"/>
</dbReference>
<dbReference type="PANTHER" id="PTHR11893:SF31">
    <property type="entry name" value="INNEXIN-11"/>
    <property type="match status" value="1"/>
</dbReference>
<dbReference type="PANTHER" id="PTHR11893">
    <property type="entry name" value="INNEXIN"/>
    <property type="match status" value="1"/>
</dbReference>
<dbReference type="Pfam" id="PF00876">
    <property type="entry name" value="Innexin"/>
    <property type="match status" value="1"/>
</dbReference>
<accession>A0A914VRN9</accession>
<evidence type="ECO:0000256" key="3">
    <source>
        <dbReference type="ARBA" id="ARBA00022448"/>
    </source>
</evidence>
<dbReference type="WBParaSite" id="PSAMB.scaffold2291size24091.g17170.t1">
    <property type="protein sequence ID" value="PSAMB.scaffold2291size24091.g17170.t1"/>
    <property type="gene ID" value="PSAMB.scaffold2291size24091.g17170"/>
</dbReference>
<dbReference type="GO" id="GO:0005921">
    <property type="term" value="C:gap junction"/>
    <property type="evidence" value="ECO:0007669"/>
    <property type="project" value="UniProtKB-SubCell"/>
</dbReference>
<evidence type="ECO:0000256" key="8">
    <source>
        <dbReference type="ARBA" id="ARBA00022989"/>
    </source>
</evidence>
<proteinExistence type="predicted"/>
<evidence type="ECO:0000256" key="5">
    <source>
        <dbReference type="ARBA" id="ARBA00022692"/>
    </source>
</evidence>
<evidence type="ECO:0000256" key="10">
    <source>
        <dbReference type="ARBA" id="ARBA00023136"/>
    </source>
</evidence>
<dbReference type="GO" id="GO:0005886">
    <property type="term" value="C:plasma membrane"/>
    <property type="evidence" value="ECO:0007669"/>
    <property type="project" value="UniProtKB-SubCell"/>
</dbReference>
<keyword evidence="3" id="KW-0813">Transport</keyword>
<reference evidence="14" key="1">
    <citation type="submission" date="2022-11" db="UniProtKB">
        <authorList>
            <consortium name="WormBaseParasite"/>
        </authorList>
    </citation>
    <scope>IDENTIFICATION</scope>
</reference>
<keyword evidence="4" id="KW-1003">Cell membrane</keyword>
<keyword evidence="6" id="KW-0303">Gap junction</keyword>
<keyword evidence="5 12" id="KW-0812">Transmembrane</keyword>
<keyword evidence="13" id="KW-1185">Reference proteome</keyword>
<evidence type="ECO:0000256" key="2">
    <source>
        <dbReference type="ARBA" id="ARBA00004651"/>
    </source>
</evidence>
<evidence type="ECO:0000256" key="11">
    <source>
        <dbReference type="ARBA" id="ARBA00023303"/>
    </source>
</evidence>
<protein>
    <submittedName>
        <fullName evidence="14">Uncharacterized protein</fullName>
    </submittedName>
</protein>
<evidence type="ECO:0000256" key="1">
    <source>
        <dbReference type="ARBA" id="ARBA00004610"/>
    </source>
</evidence>
<feature type="transmembrane region" description="Helical" evidence="12">
    <location>
        <begin position="69"/>
        <end position="88"/>
    </location>
</feature>
<evidence type="ECO:0000256" key="9">
    <source>
        <dbReference type="ARBA" id="ARBA00023065"/>
    </source>
</evidence>
<keyword evidence="11" id="KW-0407">Ion channel</keyword>
<organism evidence="13 14">
    <name type="scientific">Plectus sambesii</name>
    <dbReference type="NCBI Taxonomy" id="2011161"/>
    <lineage>
        <taxon>Eukaryota</taxon>
        <taxon>Metazoa</taxon>
        <taxon>Ecdysozoa</taxon>
        <taxon>Nematoda</taxon>
        <taxon>Chromadorea</taxon>
        <taxon>Plectida</taxon>
        <taxon>Plectina</taxon>
        <taxon>Plectoidea</taxon>
        <taxon>Plectidae</taxon>
        <taxon>Plectus</taxon>
    </lineage>
</organism>
<evidence type="ECO:0000313" key="14">
    <source>
        <dbReference type="WBParaSite" id="PSAMB.scaffold2291size24091.g17170.t1"/>
    </source>
</evidence>
<feature type="transmembrane region" description="Helical" evidence="12">
    <location>
        <begin position="24"/>
        <end position="45"/>
    </location>
</feature>
<evidence type="ECO:0000256" key="4">
    <source>
        <dbReference type="ARBA" id="ARBA00022475"/>
    </source>
</evidence>
<evidence type="ECO:0000256" key="12">
    <source>
        <dbReference type="SAM" id="Phobius"/>
    </source>
</evidence>
<dbReference type="GO" id="GO:0005243">
    <property type="term" value="F:gap junction channel activity"/>
    <property type="evidence" value="ECO:0007669"/>
    <property type="project" value="TreeGrafter"/>
</dbReference>
<comment type="subcellular location">
    <subcellularLocation>
        <location evidence="1">Cell junction</location>
        <location evidence="1">Gap junction</location>
    </subcellularLocation>
    <subcellularLocation>
        <location evidence="2">Cell membrane</location>
        <topology evidence="2">Multi-pass membrane protein</topology>
    </subcellularLocation>
</comment>
<dbReference type="GO" id="GO:0034220">
    <property type="term" value="P:monoatomic ion transmembrane transport"/>
    <property type="evidence" value="ECO:0007669"/>
    <property type="project" value="UniProtKB-KW"/>
</dbReference>